<organism evidence="1">
    <name type="scientific">Arundo donax</name>
    <name type="common">Giant reed</name>
    <name type="synonym">Donax arundinaceus</name>
    <dbReference type="NCBI Taxonomy" id="35708"/>
    <lineage>
        <taxon>Eukaryota</taxon>
        <taxon>Viridiplantae</taxon>
        <taxon>Streptophyta</taxon>
        <taxon>Embryophyta</taxon>
        <taxon>Tracheophyta</taxon>
        <taxon>Spermatophyta</taxon>
        <taxon>Magnoliopsida</taxon>
        <taxon>Liliopsida</taxon>
        <taxon>Poales</taxon>
        <taxon>Poaceae</taxon>
        <taxon>PACMAD clade</taxon>
        <taxon>Arundinoideae</taxon>
        <taxon>Arundineae</taxon>
        <taxon>Arundo</taxon>
    </lineage>
</organism>
<proteinExistence type="predicted"/>
<reference evidence="1" key="1">
    <citation type="submission" date="2014-09" db="EMBL/GenBank/DDBJ databases">
        <authorList>
            <person name="Magalhaes I.L.F."/>
            <person name="Oliveira U."/>
            <person name="Santos F.R."/>
            <person name="Vidigal T.H.D.A."/>
            <person name="Brescovit A.D."/>
            <person name="Santos A.J."/>
        </authorList>
    </citation>
    <scope>NUCLEOTIDE SEQUENCE</scope>
    <source>
        <tissue evidence="1">Shoot tissue taken approximately 20 cm above the soil surface</tissue>
    </source>
</reference>
<reference evidence="1" key="2">
    <citation type="journal article" date="2015" name="Data Brief">
        <title>Shoot transcriptome of the giant reed, Arundo donax.</title>
        <authorList>
            <person name="Barrero R.A."/>
            <person name="Guerrero F.D."/>
            <person name="Moolhuijzen P."/>
            <person name="Goolsby J.A."/>
            <person name="Tidwell J."/>
            <person name="Bellgard S.E."/>
            <person name="Bellgard M.I."/>
        </authorList>
    </citation>
    <scope>NUCLEOTIDE SEQUENCE</scope>
    <source>
        <tissue evidence="1">Shoot tissue taken approximately 20 cm above the soil surface</tissue>
    </source>
</reference>
<evidence type="ECO:0008006" key="2">
    <source>
        <dbReference type="Google" id="ProtNLM"/>
    </source>
</evidence>
<sequence>MQHGKFVIFTDQRNLSHLCEQRLHTHWQQKVFTKLLGLQYEIVYKKGIDNRVADALSRKVTHDSYCAAISGVASSWLDNVAASYANDPFAKDLITKLSVNPSSALHFSFKDGLIRYKNRVWIGN</sequence>
<dbReference type="EMBL" id="GBRH01266147">
    <property type="protein sequence ID" value="JAD31748.1"/>
    <property type="molecule type" value="Transcribed_RNA"/>
</dbReference>
<protein>
    <recommendedName>
        <fullName evidence="2">Reverse transcriptase RNase H-like domain-containing protein</fullName>
    </recommendedName>
</protein>
<name>A0A0A8Z250_ARUDO</name>
<dbReference type="AlphaFoldDB" id="A0A0A8Z250"/>
<evidence type="ECO:0000313" key="1">
    <source>
        <dbReference type="EMBL" id="JAD31748.1"/>
    </source>
</evidence>
<accession>A0A0A8Z250</accession>